<dbReference type="Pfam" id="PF09972">
    <property type="entry name" value="DUF2207"/>
    <property type="match status" value="1"/>
</dbReference>
<reference evidence="2 3" key="1">
    <citation type="submission" date="2018-11" db="EMBL/GenBank/DDBJ databases">
        <title>Sequencing the genomes of 1000 actinobacteria strains.</title>
        <authorList>
            <person name="Klenk H.-P."/>
        </authorList>
    </citation>
    <scope>NUCLEOTIDE SEQUENCE [LARGE SCALE GENOMIC DNA]</scope>
    <source>
        <strain evidence="2 3">DSM 44254</strain>
    </source>
</reference>
<evidence type="ECO:0000313" key="3">
    <source>
        <dbReference type="Proteomes" id="UP000272400"/>
    </source>
</evidence>
<dbReference type="AlphaFoldDB" id="A0A3N1D8J0"/>
<protein>
    <submittedName>
        <fullName evidence="2">Putative membrane protein DUF2207</fullName>
    </submittedName>
</protein>
<dbReference type="InterPro" id="IPR018702">
    <property type="entry name" value="DUF2207"/>
</dbReference>
<dbReference type="EMBL" id="RJKE01000001">
    <property type="protein sequence ID" value="ROO89867.1"/>
    <property type="molecule type" value="Genomic_DNA"/>
</dbReference>
<proteinExistence type="predicted"/>
<evidence type="ECO:0000313" key="2">
    <source>
        <dbReference type="EMBL" id="ROO89867.1"/>
    </source>
</evidence>
<dbReference type="RefSeq" id="WP_123668895.1">
    <property type="nucleotide sequence ID" value="NZ_RJKE01000001.1"/>
</dbReference>
<keyword evidence="3" id="KW-1185">Reference proteome</keyword>
<comment type="caution">
    <text evidence="2">The sequence shown here is derived from an EMBL/GenBank/DDBJ whole genome shotgun (WGS) entry which is preliminary data.</text>
</comment>
<name>A0A3N1D8J0_9ACTN</name>
<sequence length="312" mass="32968">MKRRPSPTGLMTAATLVFLAILPVLFRGQQSAEAAVPEFDALLTVTEDGTVHVRETFTVDYAESGSTGILRRLREREGDLVHRIENVTVTSPTFAPVNLTDREFMHERQLRIGAGPPVSGRHTYVLDYDVVGLVRTHGPRDELLWNALGPGWAHPLGEATVRIQGPAVFAAGCLAGRSGAQTTCAGGPDGPGKAAFHQSALRPGEGMVVRAAFASGALAPAAAVTAPPHLGFTPWGWLVLLSAVPLGMVLHGRSPQWLRHALGVAGGGIVVWDLADDVIAGGPWQAAADDKLLCGLMLLALARVATRRTAQE</sequence>
<feature type="domain" description="DUF2207" evidence="1">
    <location>
        <begin position="36"/>
        <end position="213"/>
    </location>
</feature>
<accession>A0A3N1D8J0</accession>
<organism evidence="2 3">
    <name type="scientific">Actinocorallia herbida</name>
    <dbReference type="NCBI Taxonomy" id="58109"/>
    <lineage>
        <taxon>Bacteria</taxon>
        <taxon>Bacillati</taxon>
        <taxon>Actinomycetota</taxon>
        <taxon>Actinomycetes</taxon>
        <taxon>Streptosporangiales</taxon>
        <taxon>Thermomonosporaceae</taxon>
        <taxon>Actinocorallia</taxon>
    </lineage>
</organism>
<evidence type="ECO:0000259" key="1">
    <source>
        <dbReference type="Pfam" id="PF09972"/>
    </source>
</evidence>
<gene>
    <name evidence="2" type="ORF">EDD29_7576</name>
</gene>
<dbReference type="Proteomes" id="UP000272400">
    <property type="component" value="Unassembled WGS sequence"/>
</dbReference>